<dbReference type="SFLD" id="SFLDF00029">
    <property type="entry name" value="phosphoserine_phosphatase"/>
    <property type="match status" value="1"/>
</dbReference>
<evidence type="ECO:0000256" key="1">
    <source>
        <dbReference type="ARBA" id="ARBA00001946"/>
    </source>
</evidence>
<dbReference type="PANTHER" id="PTHR43344:SF2">
    <property type="entry name" value="PHOSPHOSERINE PHOSPHATASE"/>
    <property type="match status" value="1"/>
</dbReference>
<evidence type="ECO:0000256" key="11">
    <source>
        <dbReference type="PIRSR" id="PIRSR604469-1"/>
    </source>
</evidence>
<dbReference type="FunCoup" id="A0A2K1QWV4">
    <property type="interactions" value="506"/>
</dbReference>
<dbReference type="AlphaFoldDB" id="A0A2K1QWV4"/>
<keyword evidence="8" id="KW-0460">Magnesium</keyword>
<evidence type="ECO:0000256" key="9">
    <source>
        <dbReference type="ARBA" id="ARBA00023299"/>
    </source>
</evidence>
<gene>
    <name evidence="12" type="ORF">CAC42_7333</name>
</gene>
<dbReference type="InterPro" id="IPR004469">
    <property type="entry name" value="PSP"/>
</dbReference>
<comment type="similarity">
    <text evidence="3">Belongs to the HAD-like hydrolase superfamily. SerB family.</text>
</comment>
<proteinExistence type="inferred from homology"/>
<dbReference type="SFLD" id="SFLDG01136">
    <property type="entry name" value="C1.6:_Phosphoserine_Phosphatas"/>
    <property type="match status" value="1"/>
</dbReference>
<evidence type="ECO:0000256" key="3">
    <source>
        <dbReference type="ARBA" id="ARBA00009184"/>
    </source>
</evidence>
<dbReference type="Pfam" id="PF12710">
    <property type="entry name" value="HAD"/>
    <property type="match status" value="1"/>
</dbReference>
<dbReference type="Proteomes" id="UP000243797">
    <property type="component" value="Unassembled WGS sequence"/>
</dbReference>
<name>A0A2K1QWV4_9PEZI</name>
<dbReference type="EMBL" id="NKHZ01000031">
    <property type="protein sequence ID" value="PNS19489.1"/>
    <property type="molecule type" value="Genomic_DNA"/>
</dbReference>
<dbReference type="UniPathway" id="UPA00135">
    <property type="reaction ID" value="UER00198"/>
</dbReference>
<dbReference type="GO" id="GO:0036424">
    <property type="term" value="F:L-phosphoserine phosphatase activity"/>
    <property type="evidence" value="ECO:0007669"/>
    <property type="project" value="InterPro"/>
</dbReference>
<dbReference type="SFLD" id="SFLDG01137">
    <property type="entry name" value="C1.6.1:_Phosphoserine_Phosphat"/>
    <property type="match status" value="1"/>
</dbReference>
<feature type="active site" description="Nucleophile" evidence="11">
    <location>
        <position position="128"/>
    </location>
</feature>
<keyword evidence="9" id="KW-0718">Serine biosynthesis</keyword>
<sequence length="352" mass="37616">MASSVILTLFSTAGPLPASTWTEKLSAIVPSLAHDLPLATTPPTQRFLDGSPATAHRVLELQLSTTDPLTLPQCTALTHTLSPLLTPLSLEPVLQPLGPLHKLHSASSSSTSSSSTSASAPPRLAVFDMDSTLIQQEVIDELARSLDLYSSVAAITEAAMRGEEPYTDFTASLLARVALLRGVGPSIWSHLRESVITFTPGARECVACLRSQGWNTAVLSGGFVDLATWVRDELGLDEAWANELEVDEEGKLTGRVREGSRVVDGERKKELMGEIGRRRGVGRDAVLAVGDGSNDLPMMGEAALGVAFCAKPKVQERAPARINGGSLVDVLYVLGWTEAEIREVMQRQGRGE</sequence>
<dbReference type="InterPro" id="IPR036412">
    <property type="entry name" value="HAD-like_sf"/>
</dbReference>
<dbReference type="SFLD" id="SFLDS00003">
    <property type="entry name" value="Haloacid_Dehalogenase"/>
    <property type="match status" value="1"/>
</dbReference>
<evidence type="ECO:0000256" key="8">
    <source>
        <dbReference type="ARBA" id="ARBA00022842"/>
    </source>
</evidence>
<dbReference type="NCBIfam" id="TIGR01488">
    <property type="entry name" value="HAD-SF-IB"/>
    <property type="match status" value="1"/>
</dbReference>
<dbReference type="InParanoid" id="A0A2K1QWV4"/>
<reference evidence="12 13" key="1">
    <citation type="submission" date="2017-06" db="EMBL/GenBank/DDBJ databases">
        <title>Draft genome sequence of a variant of Elsinoe murrayae.</title>
        <authorList>
            <person name="Cheng Q."/>
        </authorList>
    </citation>
    <scope>NUCLEOTIDE SEQUENCE [LARGE SCALE GENOMIC DNA]</scope>
    <source>
        <strain evidence="12 13">CQ-2017a</strain>
    </source>
</reference>
<accession>A0A2K1QWV4</accession>
<dbReference type="EC" id="3.1.3.3" evidence="4"/>
<dbReference type="NCBIfam" id="TIGR00338">
    <property type="entry name" value="serB"/>
    <property type="match status" value="1"/>
</dbReference>
<dbReference type="InterPro" id="IPR023214">
    <property type="entry name" value="HAD_sf"/>
</dbReference>
<evidence type="ECO:0000256" key="2">
    <source>
        <dbReference type="ARBA" id="ARBA00005135"/>
    </source>
</evidence>
<dbReference type="InterPro" id="IPR050582">
    <property type="entry name" value="HAD-like_SerB"/>
</dbReference>
<dbReference type="GO" id="GO:0000287">
    <property type="term" value="F:magnesium ion binding"/>
    <property type="evidence" value="ECO:0007669"/>
    <property type="project" value="TreeGrafter"/>
</dbReference>
<dbReference type="Gene3D" id="3.40.50.1000">
    <property type="entry name" value="HAD superfamily/HAD-like"/>
    <property type="match status" value="1"/>
</dbReference>
<evidence type="ECO:0000256" key="10">
    <source>
        <dbReference type="ARBA" id="ARBA00031693"/>
    </source>
</evidence>
<dbReference type="GO" id="GO:0006564">
    <property type="term" value="P:L-serine biosynthetic process"/>
    <property type="evidence" value="ECO:0007669"/>
    <property type="project" value="UniProtKB-KW"/>
</dbReference>
<comment type="cofactor">
    <cofactor evidence="1">
        <name>Mg(2+)</name>
        <dbReference type="ChEBI" id="CHEBI:18420"/>
    </cofactor>
</comment>
<keyword evidence="13" id="KW-1185">Reference proteome</keyword>
<protein>
    <recommendedName>
        <fullName evidence="4">phosphoserine phosphatase</fullName>
        <ecNumber evidence="4">3.1.3.3</ecNumber>
    </recommendedName>
    <alternativeName>
        <fullName evidence="10">O-phosphoserine phosphohydrolase</fullName>
    </alternativeName>
</protein>
<evidence type="ECO:0000256" key="7">
    <source>
        <dbReference type="ARBA" id="ARBA00022801"/>
    </source>
</evidence>
<comment type="pathway">
    <text evidence="2">Amino-acid biosynthesis; L-serine biosynthesis; L-serine from 3-phospho-D-glycerate: step 3/3.</text>
</comment>
<dbReference type="OrthoDB" id="27226at2759"/>
<dbReference type="SUPFAM" id="SSF56784">
    <property type="entry name" value="HAD-like"/>
    <property type="match status" value="1"/>
</dbReference>
<evidence type="ECO:0000256" key="5">
    <source>
        <dbReference type="ARBA" id="ARBA00022605"/>
    </source>
</evidence>
<keyword evidence="7" id="KW-0378">Hydrolase</keyword>
<dbReference type="GO" id="GO:0005737">
    <property type="term" value="C:cytoplasm"/>
    <property type="evidence" value="ECO:0007669"/>
    <property type="project" value="TreeGrafter"/>
</dbReference>
<evidence type="ECO:0000256" key="4">
    <source>
        <dbReference type="ARBA" id="ARBA00012640"/>
    </source>
</evidence>
<feature type="active site" description="Proton donor" evidence="11">
    <location>
        <position position="130"/>
    </location>
</feature>
<evidence type="ECO:0000313" key="13">
    <source>
        <dbReference type="Proteomes" id="UP000243797"/>
    </source>
</evidence>
<evidence type="ECO:0000256" key="6">
    <source>
        <dbReference type="ARBA" id="ARBA00022723"/>
    </source>
</evidence>
<dbReference type="PANTHER" id="PTHR43344">
    <property type="entry name" value="PHOSPHOSERINE PHOSPHATASE"/>
    <property type="match status" value="1"/>
</dbReference>
<keyword evidence="5" id="KW-0028">Amino-acid biosynthesis</keyword>
<comment type="caution">
    <text evidence="12">The sequence shown here is derived from an EMBL/GenBank/DDBJ whole genome shotgun (WGS) entry which is preliminary data.</text>
</comment>
<evidence type="ECO:0000313" key="12">
    <source>
        <dbReference type="EMBL" id="PNS19489.1"/>
    </source>
</evidence>
<organism evidence="12 13">
    <name type="scientific">Sphaceloma murrayae</name>
    <dbReference type="NCBI Taxonomy" id="2082308"/>
    <lineage>
        <taxon>Eukaryota</taxon>
        <taxon>Fungi</taxon>
        <taxon>Dikarya</taxon>
        <taxon>Ascomycota</taxon>
        <taxon>Pezizomycotina</taxon>
        <taxon>Dothideomycetes</taxon>
        <taxon>Dothideomycetidae</taxon>
        <taxon>Myriangiales</taxon>
        <taxon>Elsinoaceae</taxon>
        <taxon>Sphaceloma</taxon>
    </lineage>
</organism>
<keyword evidence="6" id="KW-0479">Metal-binding</keyword>
<dbReference type="STRING" id="2082308.A0A2K1QWV4"/>